<feature type="transmembrane region" description="Helical" evidence="2">
    <location>
        <begin position="539"/>
        <end position="561"/>
    </location>
</feature>
<dbReference type="InterPro" id="IPR059115">
    <property type="entry name" value="Rib"/>
</dbReference>
<dbReference type="InterPro" id="IPR013783">
    <property type="entry name" value="Ig-like_fold"/>
</dbReference>
<reference evidence="5 6" key="1">
    <citation type="submission" date="2016-10" db="EMBL/GenBank/DDBJ databases">
        <authorList>
            <person name="de Groot N.N."/>
        </authorList>
    </citation>
    <scope>NUCLEOTIDE SEQUENCE [LARGE SCALE GENOMIC DNA]</scope>
    <source>
        <strain evidence="5 6">DSM 45434</strain>
    </source>
</reference>
<dbReference type="RefSeq" id="WP_083337291.1">
    <property type="nucleotide sequence ID" value="NZ_LT629765.1"/>
</dbReference>
<dbReference type="NCBIfam" id="TIGR02331">
    <property type="entry name" value="rib_alpha"/>
    <property type="match status" value="1"/>
</dbReference>
<feature type="region of interest" description="Disordered" evidence="1">
    <location>
        <begin position="328"/>
        <end position="454"/>
    </location>
</feature>
<dbReference type="EMBL" id="LT629765">
    <property type="protein sequence ID" value="SDS83127.1"/>
    <property type="molecule type" value="Genomic_DNA"/>
</dbReference>
<dbReference type="Proteomes" id="UP000182237">
    <property type="component" value="Chromosome I"/>
</dbReference>
<keyword evidence="6" id="KW-1185">Reference proteome</keyword>
<evidence type="ECO:0000256" key="2">
    <source>
        <dbReference type="SAM" id="Phobius"/>
    </source>
</evidence>
<dbReference type="PRINTS" id="PR01217">
    <property type="entry name" value="PRICHEXTENSN"/>
</dbReference>
<gene>
    <name evidence="5" type="ORF">SAMN04488539_2489</name>
</gene>
<keyword evidence="2" id="KW-1133">Transmembrane helix</keyword>
<name>A0A1H1VEB4_9CORY</name>
<dbReference type="Gene3D" id="2.60.40.10">
    <property type="entry name" value="Immunoglobulins"/>
    <property type="match status" value="1"/>
</dbReference>
<keyword evidence="3" id="KW-0732">Signal</keyword>
<evidence type="ECO:0000256" key="3">
    <source>
        <dbReference type="SAM" id="SignalP"/>
    </source>
</evidence>
<organism evidence="5 6">
    <name type="scientific">Corynebacterium timonense</name>
    <dbReference type="NCBI Taxonomy" id="441500"/>
    <lineage>
        <taxon>Bacteria</taxon>
        <taxon>Bacillati</taxon>
        <taxon>Actinomycetota</taxon>
        <taxon>Actinomycetes</taxon>
        <taxon>Mycobacteriales</taxon>
        <taxon>Corynebacteriaceae</taxon>
        <taxon>Corynebacterium</taxon>
    </lineage>
</organism>
<dbReference type="eggNOG" id="COG3266">
    <property type="taxonomic scope" value="Bacteria"/>
</dbReference>
<dbReference type="Gene3D" id="2.60.40.2260">
    <property type="match status" value="1"/>
</dbReference>
<dbReference type="GO" id="GO:0005975">
    <property type="term" value="P:carbohydrate metabolic process"/>
    <property type="evidence" value="ECO:0007669"/>
    <property type="project" value="UniProtKB-ARBA"/>
</dbReference>
<feature type="region of interest" description="Disordered" evidence="1">
    <location>
        <begin position="125"/>
        <end position="147"/>
    </location>
</feature>
<evidence type="ECO:0000256" key="1">
    <source>
        <dbReference type="SAM" id="MobiDB-lite"/>
    </source>
</evidence>
<feature type="signal peptide" evidence="3">
    <location>
        <begin position="1"/>
        <end position="25"/>
    </location>
</feature>
<feature type="chain" id="PRO_5038639715" evidence="3">
    <location>
        <begin position="26"/>
        <end position="578"/>
    </location>
</feature>
<keyword evidence="2" id="KW-0812">Transmembrane</keyword>
<feature type="domain" description="Rib" evidence="4">
    <location>
        <begin position="448"/>
        <end position="523"/>
    </location>
</feature>
<evidence type="ECO:0000259" key="4">
    <source>
        <dbReference type="Pfam" id="PF08428"/>
    </source>
</evidence>
<protein>
    <submittedName>
        <fullName evidence="5">Rib/alpha/Esp surface antigen repeat-containing protein</fullName>
    </submittedName>
</protein>
<keyword evidence="2" id="KW-0472">Membrane</keyword>
<feature type="compositionally biased region" description="Low complexity" evidence="1">
    <location>
        <begin position="335"/>
        <end position="445"/>
    </location>
</feature>
<dbReference type="InterPro" id="IPR012706">
    <property type="entry name" value="Rib_alpha_Esp_rpt"/>
</dbReference>
<sequence length="578" mass="60640">MSQRFPYRTAIAGLCAVGLIAPAVAPIDAPVPNVSVAHAADTREAVKVAGPTTVAIKTPATYTAAIPGATNGKVEFYLDGVAVATANVNSEGQAIANITPLSYGEHTLTARYVTIKNETPYNVNPDGTATFTTPFPEKYSRNDKGNTNTDADDYGPFLINGNVHTASNPLDLQPGAKYHLRGRMTVRTFVNSRIYEAGLNPSPGSTYVEGTASRFHPNSGAAETNMVVKTRANAHGVTTTDTAGDFYSSDWGKEPWPAVNEGYVDLQHLRTYNAGNGTTFEIGADFIAPDVPGLHVPQYAAYKYTDSTHVLVPMKEAVFRIAAKDLPARNELPTEEQSPTPTTSTTAPAEPTTTAPAEPTTTAPAEPTTTAPAEPTTTAPAEPTTTAPAEPTTTAPAEPTTTAPAEPTTTAPAEPTTTTPAEPTTTTPAEPTTTTPAEPTTTTPANRDADKYNPVRDTSQIFSAYEGGSLPDPSEVISNVESLPQGTSMKWTKLPTAADPNGVVTVTYPDQSTDTVEVWFEIRTHLSSASSEGSSDNTMLIVGGVVVGVLLALGLGGFAFVTSPQVSAFLNQHFGIRI</sequence>
<dbReference type="Pfam" id="PF08428">
    <property type="entry name" value="Rib"/>
    <property type="match status" value="1"/>
</dbReference>
<dbReference type="STRING" id="1203190.GCA_000312345_01965"/>
<accession>A0A1H1VEB4</accession>
<dbReference type="AlphaFoldDB" id="A0A1H1VEB4"/>
<evidence type="ECO:0000313" key="6">
    <source>
        <dbReference type="Proteomes" id="UP000182237"/>
    </source>
</evidence>
<proteinExistence type="predicted"/>
<evidence type="ECO:0000313" key="5">
    <source>
        <dbReference type="EMBL" id="SDS83127.1"/>
    </source>
</evidence>
<dbReference type="OrthoDB" id="4426455at2"/>